<dbReference type="AlphaFoldDB" id="A0A7H8XG11"/>
<evidence type="ECO:0000313" key="2">
    <source>
        <dbReference type="EMBL" id="QLD23378.1"/>
    </source>
</evidence>
<dbReference type="KEGG" id="mcab:HXZ27_03325"/>
<accession>A0A7H8XG11</accession>
<reference evidence="2 3" key="1">
    <citation type="submission" date="2020-07" db="EMBL/GenBank/DDBJ databases">
        <title>A bifunctional nitrone conjugated secondary metabolite targeting the ribosome.</title>
        <authorList>
            <person name="Limbrick E.M."/>
            <person name="Graf M."/>
            <person name="Derewacz D.K."/>
            <person name="Nguyen F."/>
            <person name="Spraggins J.M."/>
            <person name="Wieland M."/>
            <person name="Ynigez-Gutierrez A.E."/>
            <person name="Reisman B.J."/>
            <person name="Zinshteyn B."/>
            <person name="McCulloch K."/>
            <person name="Iverson T.M."/>
            <person name="Green R."/>
            <person name="Wilson D.N."/>
            <person name="Bachmann B.O."/>
        </authorList>
    </citation>
    <scope>NUCLEOTIDE SEQUENCE [LARGE SCALE GENOMIC DNA]</scope>
    <source>
        <strain evidence="3">aurantiaca</strain>
    </source>
</reference>
<gene>
    <name evidence="2" type="ORF">HXZ27_03325</name>
</gene>
<dbReference type="EMBL" id="CP058322">
    <property type="protein sequence ID" value="QLD23378.1"/>
    <property type="molecule type" value="Genomic_DNA"/>
</dbReference>
<dbReference type="Proteomes" id="UP000509335">
    <property type="component" value="Chromosome"/>
</dbReference>
<evidence type="ECO:0000313" key="3">
    <source>
        <dbReference type="Proteomes" id="UP000509335"/>
    </source>
</evidence>
<feature type="region of interest" description="Disordered" evidence="1">
    <location>
        <begin position="1"/>
        <end position="24"/>
    </location>
</feature>
<protein>
    <submittedName>
        <fullName evidence="2">Uncharacterized protein</fullName>
    </submittedName>
</protein>
<proteinExistence type="predicted"/>
<sequence length="58" mass="6183">MPTNKSFAPESCQQKAPSEAESGRDRVLRNKVFPVVTAGAASGVARALTSWLLDHVSL</sequence>
<organism evidence="2 3">
    <name type="scientific">Micromonospora carbonacea</name>
    <dbReference type="NCBI Taxonomy" id="47853"/>
    <lineage>
        <taxon>Bacteria</taxon>
        <taxon>Bacillati</taxon>
        <taxon>Actinomycetota</taxon>
        <taxon>Actinomycetes</taxon>
        <taxon>Micromonosporales</taxon>
        <taxon>Micromonosporaceae</taxon>
        <taxon>Micromonospora</taxon>
    </lineage>
</organism>
<feature type="compositionally biased region" description="Polar residues" evidence="1">
    <location>
        <begin position="1"/>
        <end position="16"/>
    </location>
</feature>
<evidence type="ECO:0000256" key="1">
    <source>
        <dbReference type="SAM" id="MobiDB-lite"/>
    </source>
</evidence>
<name>A0A7H8XG11_9ACTN</name>